<organism evidence="4 5">
    <name type="scientific">Marinobacterium aestuariivivens</name>
    <dbReference type="NCBI Taxonomy" id="1698799"/>
    <lineage>
        <taxon>Bacteria</taxon>
        <taxon>Pseudomonadati</taxon>
        <taxon>Pseudomonadota</taxon>
        <taxon>Gammaproteobacteria</taxon>
        <taxon>Oceanospirillales</taxon>
        <taxon>Oceanospirillaceae</taxon>
        <taxon>Marinobacterium</taxon>
    </lineage>
</organism>
<name>A0ABW2A3P3_9GAMM</name>
<evidence type="ECO:0000256" key="3">
    <source>
        <dbReference type="ARBA" id="ARBA00023235"/>
    </source>
</evidence>
<accession>A0ABW2A3P3</accession>
<dbReference type="InterPro" id="IPR051053">
    <property type="entry name" value="ECH/Chromodomain_protein"/>
</dbReference>
<dbReference type="SUPFAM" id="SSF52096">
    <property type="entry name" value="ClpP/crotonase"/>
    <property type="match status" value="1"/>
</dbReference>
<dbReference type="EMBL" id="JBHSWE010000001">
    <property type="protein sequence ID" value="MFC6672091.1"/>
    <property type="molecule type" value="Genomic_DNA"/>
</dbReference>
<protein>
    <submittedName>
        <fullName evidence="4">Enoyl-CoA hydratase</fullName>
    </submittedName>
</protein>
<keyword evidence="3" id="KW-0413">Isomerase</keyword>
<keyword evidence="5" id="KW-1185">Reference proteome</keyword>
<dbReference type="PANTHER" id="PTHR43684:SF1">
    <property type="entry name" value="ENOYL-COA DELTA ISOMERASE 2"/>
    <property type="match status" value="1"/>
</dbReference>
<evidence type="ECO:0000313" key="5">
    <source>
        <dbReference type="Proteomes" id="UP001596422"/>
    </source>
</evidence>
<evidence type="ECO:0000256" key="2">
    <source>
        <dbReference type="ARBA" id="ARBA00023140"/>
    </source>
</evidence>
<reference evidence="5" key="1">
    <citation type="journal article" date="2019" name="Int. J. Syst. Evol. Microbiol.">
        <title>The Global Catalogue of Microorganisms (GCM) 10K type strain sequencing project: providing services to taxonomists for standard genome sequencing and annotation.</title>
        <authorList>
            <consortium name="The Broad Institute Genomics Platform"/>
            <consortium name="The Broad Institute Genome Sequencing Center for Infectious Disease"/>
            <person name="Wu L."/>
            <person name="Ma J."/>
        </authorList>
    </citation>
    <scope>NUCLEOTIDE SEQUENCE [LARGE SCALE GENOMIC DNA]</scope>
    <source>
        <strain evidence="5">NBRC 111756</strain>
    </source>
</reference>
<comment type="caution">
    <text evidence="4">The sequence shown here is derived from an EMBL/GenBank/DDBJ whole genome shotgun (WGS) entry which is preliminary data.</text>
</comment>
<gene>
    <name evidence="4" type="ORF">ACFQDL_19995</name>
</gene>
<dbReference type="PANTHER" id="PTHR43684">
    <property type="match status" value="1"/>
</dbReference>
<evidence type="ECO:0000313" key="4">
    <source>
        <dbReference type="EMBL" id="MFC6672091.1"/>
    </source>
</evidence>
<dbReference type="RefSeq" id="WP_379910555.1">
    <property type="nucleotide sequence ID" value="NZ_JBHSWE010000001.1"/>
</dbReference>
<dbReference type="InterPro" id="IPR029045">
    <property type="entry name" value="ClpP/crotonase-like_dom_sf"/>
</dbReference>
<proteinExistence type="predicted"/>
<dbReference type="CDD" id="cd06558">
    <property type="entry name" value="crotonase-like"/>
    <property type="match status" value="1"/>
</dbReference>
<evidence type="ECO:0000256" key="1">
    <source>
        <dbReference type="ARBA" id="ARBA00004275"/>
    </source>
</evidence>
<dbReference type="Proteomes" id="UP001596422">
    <property type="component" value="Unassembled WGS sequence"/>
</dbReference>
<dbReference type="Gene3D" id="3.90.226.10">
    <property type="entry name" value="2-enoyl-CoA Hydratase, Chain A, domain 1"/>
    <property type="match status" value="1"/>
</dbReference>
<sequence>MNDEVLAERREAGIFLIRLNRPARKHALTEAMYVELTRLLDEASRDTAVRVLMIAGDAESFCAGNDLEDFVLHPPRDEDSPVFRFLRALNRLEKPLIAVVNGHAVGIGTTLLLHCDLAYASAGARFKLPFVSLGCCPEGGSSLLLPRTLGQRQAAELLLLGETFGAEKARELGLINAVTGAPDAFAEALDAARRLAMQPPAALRLTKRMMKAANAETLDEVLVEEARRFCACLQGEEAAEALQAFVEKRSPDFSRFV</sequence>
<comment type="subcellular location">
    <subcellularLocation>
        <location evidence="1">Peroxisome</location>
    </subcellularLocation>
</comment>
<dbReference type="Pfam" id="PF00378">
    <property type="entry name" value="ECH_1"/>
    <property type="match status" value="1"/>
</dbReference>
<dbReference type="InterPro" id="IPR001753">
    <property type="entry name" value="Enoyl-CoA_hydra/iso"/>
</dbReference>
<keyword evidence="2" id="KW-0576">Peroxisome</keyword>